<accession>A0A401ZBK1</accession>
<reference evidence="2" key="1">
    <citation type="submission" date="2018-12" db="EMBL/GenBank/DDBJ databases">
        <title>Tengunoibacter tsumagoiensis gen. nov., sp. nov., Dictyobacter kobayashii sp. nov., D. alpinus sp. nov., and D. joshuensis sp. nov. and description of Dictyobacteraceae fam. nov. within the order Ktedonobacterales isolated from Tengu-no-mugimeshi.</title>
        <authorList>
            <person name="Wang C.M."/>
            <person name="Zheng Y."/>
            <person name="Sakai Y."/>
            <person name="Toyoda A."/>
            <person name="Minakuchi Y."/>
            <person name="Abe K."/>
            <person name="Yokota A."/>
            <person name="Yabe S."/>
        </authorList>
    </citation>
    <scope>NUCLEOTIDE SEQUENCE [LARGE SCALE GENOMIC DNA]</scope>
    <source>
        <strain evidence="2">S-27</strain>
    </source>
</reference>
<comment type="caution">
    <text evidence="1">The sequence shown here is derived from an EMBL/GenBank/DDBJ whole genome shotgun (WGS) entry which is preliminary data.</text>
</comment>
<dbReference type="AlphaFoldDB" id="A0A401ZBK1"/>
<evidence type="ECO:0000313" key="1">
    <source>
        <dbReference type="EMBL" id="GCE04257.1"/>
    </source>
</evidence>
<keyword evidence="2" id="KW-1185">Reference proteome</keyword>
<sequence length="729" mass="77038">MTAGNFDGANGSYSYDALITTNIEPGIPFIYDGIQFSWPNVNNQSSPTLADNWQASGQVLPLSQTNTQVIGFIGAASGGAVSGTVIVTYSDGTTQSFSLGMSDWTLGGGANSPSYGNVIVSAQPYRNLRSGPQNVKTYLFYATIKTDATKQAVSVKLPTLTTSAKMHIFAYGARAATYTNPYNNTGMSDDAYPTAGNFDGGGASYSSSAMGWGTGYTISYNNDLAGNYNMKFQWPDVLPGSPDNYVANGQTISITPVANAAKLGFIGAATGGPSVGTATIVYTDGYSMPFQLGFSDWTLNAHSQPPSFGNRYFYAMSSRNTRTGQQQVSTYLFYAEMNIDPTRTVQSIILPSSTSGGHIHVYSIATGTSGFFDNVGVSDDNGPLFGNFDGSGKSYSGQALQNAGILFSSPNNLHPFTINGATFTVMYGSGLFPDNWVANGQTITVNSVSNATSLAFLGSATGGASSGLITLNYSDGTTSTATLAFSDWCANAVKFTNYVIATMPYRNTPYGTQATKNYLYYNEIPLAAGKTLTSVQLPQTTGGTMHIFAAAERAGTYNNVGITNDTATSVGNFDSPNGSSYSAQAMQSAGLTPGGTFKYNGYSFPWPAAGTMDNYVTTNQVFNVTPPAGAKSLAFLGSSVNGVTGGALTLTYTDGHSETVSLSFPDWCNSKSGLEPVAATMSYRNTHTGHQTINNYIYMNEFYLNPNSTLQSITLPMNGYLHVFSYAFK</sequence>
<proteinExistence type="predicted"/>
<name>A0A401ZBK1_9CHLR</name>
<dbReference type="EMBL" id="BIFQ01000001">
    <property type="protein sequence ID" value="GCE04257.1"/>
    <property type="molecule type" value="Genomic_DNA"/>
</dbReference>
<evidence type="ECO:0000313" key="2">
    <source>
        <dbReference type="Proteomes" id="UP000287224"/>
    </source>
</evidence>
<organism evidence="1 2">
    <name type="scientific">Dictyobacter aurantiacus</name>
    <dbReference type="NCBI Taxonomy" id="1936993"/>
    <lineage>
        <taxon>Bacteria</taxon>
        <taxon>Bacillati</taxon>
        <taxon>Chloroflexota</taxon>
        <taxon>Ktedonobacteria</taxon>
        <taxon>Ktedonobacterales</taxon>
        <taxon>Dictyobacteraceae</taxon>
        <taxon>Dictyobacter</taxon>
    </lineage>
</organism>
<protein>
    <submittedName>
        <fullName evidence="1">Uncharacterized protein</fullName>
    </submittedName>
</protein>
<gene>
    <name evidence="1" type="ORF">KDAU_15860</name>
</gene>
<dbReference type="Proteomes" id="UP000287224">
    <property type="component" value="Unassembled WGS sequence"/>
</dbReference>